<evidence type="ECO:0000313" key="3">
    <source>
        <dbReference type="EMBL" id="MFC4094667.1"/>
    </source>
</evidence>
<dbReference type="RefSeq" id="WP_192462393.1">
    <property type="nucleotide sequence ID" value="NZ_JACYFJ010000003.1"/>
</dbReference>
<sequence>MGKRLIKYIILIVITVGALLLAQYNKPKEINWLPSFVNDHKIPYGTKVFNEYVQEKFKNVKQVNVPPFEFLAHQDSINGTYVFINNDVTFGEVELHRILDWTSKGNSLFIASSSFEQPLLDTLKLETNNLYNSFENGKAYEHRLVNPQLGNNAAFTFEKDSYTTYFTQDSLPGPITVLGTVSAKNDSVSTKGPSENYNVIRKKYGKGEIILSTFPKAFTNYFILKDHHKEYTAGLISYWDESRSLYLDNHYKSGKSIYTSPMYIFLNIREFKWAYYLALLGVLLYVVFEGKRKQRAIPVIEPLKNQTLAFTRTIADMYYESGETKAIAKHKIDYFLDYVRNHFYFQSIEKTEDFYQNLASRSSHEMEEVEQLFNYINQIESKETITDTELQKLNSLIEKFKKKAHGN</sequence>
<keyword evidence="1" id="KW-0812">Transmembrane</keyword>
<evidence type="ECO:0000256" key="1">
    <source>
        <dbReference type="SAM" id="Phobius"/>
    </source>
</evidence>
<feature type="transmembrane region" description="Helical" evidence="1">
    <location>
        <begin position="5"/>
        <end position="24"/>
    </location>
</feature>
<dbReference type="InterPro" id="IPR025646">
    <property type="entry name" value="DUF4350"/>
</dbReference>
<dbReference type="Pfam" id="PF14258">
    <property type="entry name" value="DUF4350"/>
    <property type="match status" value="1"/>
</dbReference>
<protein>
    <submittedName>
        <fullName evidence="3">DUF4350 domain-containing protein</fullName>
    </submittedName>
</protein>
<keyword evidence="1" id="KW-1133">Transmembrane helix</keyword>
<accession>A0ABV8JIP9</accession>
<dbReference type="EMBL" id="JBHSAW010000003">
    <property type="protein sequence ID" value="MFC4094667.1"/>
    <property type="molecule type" value="Genomic_DNA"/>
</dbReference>
<gene>
    <name evidence="3" type="ORF">ACFOUT_02200</name>
</gene>
<name>A0ABV8JIP9_9FLAO</name>
<reference evidence="4" key="1">
    <citation type="journal article" date="2019" name="Int. J. Syst. Evol. Microbiol.">
        <title>The Global Catalogue of Microorganisms (GCM) 10K type strain sequencing project: providing services to taxonomists for standard genome sequencing and annotation.</title>
        <authorList>
            <consortium name="The Broad Institute Genomics Platform"/>
            <consortium name="The Broad Institute Genome Sequencing Center for Infectious Disease"/>
            <person name="Wu L."/>
            <person name="Ma J."/>
        </authorList>
    </citation>
    <scope>NUCLEOTIDE SEQUENCE [LARGE SCALE GENOMIC DNA]</scope>
    <source>
        <strain evidence="4">CECT 7477</strain>
    </source>
</reference>
<feature type="domain" description="DUF4350" evidence="2">
    <location>
        <begin position="39"/>
        <end position="236"/>
    </location>
</feature>
<dbReference type="Proteomes" id="UP001595814">
    <property type="component" value="Unassembled WGS sequence"/>
</dbReference>
<keyword evidence="4" id="KW-1185">Reference proteome</keyword>
<evidence type="ECO:0000313" key="4">
    <source>
        <dbReference type="Proteomes" id="UP001595814"/>
    </source>
</evidence>
<organism evidence="3 4">
    <name type="scientific">Euzebyella saccharophila</name>
    <dbReference type="NCBI Taxonomy" id="679664"/>
    <lineage>
        <taxon>Bacteria</taxon>
        <taxon>Pseudomonadati</taxon>
        <taxon>Bacteroidota</taxon>
        <taxon>Flavobacteriia</taxon>
        <taxon>Flavobacteriales</taxon>
        <taxon>Flavobacteriaceae</taxon>
        <taxon>Euzebyella</taxon>
    </lineage>
</organism>
<comment type="caution">
    <text evidence="3">The sequence shown here is derived from an EMBL/GenBank/DDBJ whole genome shotgun (WGS) entry which is preliminary data.</text>
</comment>
<proteinExistence type="predicted"/>
<feature type="transmembrane region" description="Helical" evidence="1">
    <location>
        <begin position="273"/>
        <end position="288"/>
    </location>
</feature>
<evidence type="ECO:0000259" key="2">
    <source>
        <dbReference type="Pfam" id="PF14258"/>
    </source>
</evidence>
<keyword evidence="1" id="KW-0472">Membrane</keyword>